<feature type="region of interest" description="Disordered" evidence="3">
    <location>
        <begin position="71"/>
        <end position="100"/>
    </location>
</feature>
<dbReference type="GO" id="GO:0016491">
    <property type="term" value="F:oxidoreductase activity"/>
    <property type="evidence" value="ECO:0007669"/>
    <property type="project" value="UniProtKB-KW"/>
</dbReference>
<keyword evidence="5" id="KW-1185">Reference proteome</keyword>
<gene>
    <name evidence="4" type="ORF">BU26DRAFT_592429</name>
</gene>
<dbReference type="Gene3D" id="3.40.50.720">
    <property type="entry name" value="NAD(P)-binding Rossmann-like Domain"/>
    <property type="match status" value="2"/>
</dbReference>
<dbReference type="EMBL" id="ML987193">
    <property type="protein sequence ID" value="KAF2251318.1"/>
    <property type="molecule type" value="Genomic_DNA"/>
</dbReference>
<dbReference type="RefSeq" id="XP_033686322.1">
    <property type="nucleotide sequence ID" value="XM_033834835.1"/>
</dbReference>
<evidence type="ECO:0000256" key="2">
    <source>
        <dbReference type="ARBA" id="ARBA00023002"/>
    </source>
</evidence>
<dbReference type="GeneID" id="54588165"/>
<dbReference type="InterPro" id="IPR036291">
    <property type="entry name" value="NAD(P)-bd_dom_sf"/>
</dbReference>
<evidence type="ECO:0000256" key="3">
    <source>
        <dbReference type="SAM" id="MobiDB-lite"/>
    </source>
</evidence>
<reference evidence="4" key="1">
    <citation type="journal article" date="2020" name="Stud. Mycol.">
        <title>101 Dothideomycetes genomes: a test case for predicting lifestyles and emergence of pathogens.</title>
        <authorList>
            <person name="Haridas S."/>
            <person name="Albert R."/>
            <person name="Binder M."/>
            <person name="Bloem J."/>
            <person name="Labutti K."/>
            <person name="Salamov A."/>
            <person name="Andreopoulos B."/>
            <person name="Baker S."/>
            <person name="Barry K."/>
            <person name="Bills G."/>
            <person name="Bluhm B."/>
            <person name="Cannon C."/>
            <person name="Castanera R."/>
            <person name="Culley D."/>
            <person name="Daum C."/>
            <person name="Ezra D."/>
            <person name="Gonzalez J."/>
            <person name="Henrissat B."/>
            <person name="Kuo A."/>
            <person name="Liang C."/>
            <person name="Lipzen A."/>
            <person name="Lutzoni F."/>
            <person name="Magnuson J."/>
            <person name="Mondo S."/>
            <person name="Nolan M."/>
            <person name="Ohm R."/>
            <person name="Pangilinan J."/>
            <person name="Park H.-J."/>
            <person name="Ramirez L."/>
            <person name="Alfaro M."/>
            <person name="Sun H."/>
            <person name="Tritt A."/>
            <person name="Yoshinaga Y."/>
            <person name="Zwiers L.-H."/>
            <person name="Turgeon B."/>
            <person name="Goodwin S."/>
            <person name="Spatafora J."/>
            <person name="Crous P."/>
            <person name="Grigoriev I."/>
        </authorList>
    </citation>
    <scope>NUCLEOTIDE SEQUENCE</scope>
    <source>
        <strain evidence="4">CBS 122368</strain>
    </source>
</reference>
<dbReference type="InterPro" id="IPR002347">
    <property type="entry name" value="SDR_fam"/>
</dbReference>
<accession>A0A6A6IMJ8</accession>
<name>A0A6A6IMJ8_9PLEO</name>
<protein>
    <submittedName>
        <fullName evidence="4">NAD(P)-binding protein</fullName>
    </submittedName>
</protein>
<dbReference type="Pfam" id="PF00106">
    <property type="entry name" value="adh_short"/>
    <property type="match status" value="1"/>
</dbReference>
<comment type="similarity">
    <text evidence="1">Belongs to the short-chain dehydrogenases/reductases (SDR) family.</text>
</comment>
<organism evidence="4 5">
    <name type="scientific">Trematosphaeria pertusa</name>
    <dbReference type="NCBI Taxonomy" id="390896"/>
    <lineage>
        <taxon>Eukaryota</taxon>
        <taxon>Fungi</taxon>
        <taxon>Dikarya</taxon>
        <taxon>Ascomycota</taxon>
        <taxon>Pezizomycotina</taxon>
        <taxon>Dothideomycetes</taxon>
        <taxon>Pleosporomycetidae</taxon>
        <taxon>Pleosporales</taxon>
        <taxon>Massarineae</taxon>
        <taxon>Trematosphaeriaceae</taxon>
        <taxon>Trematosphaeria</taxon>
    </lineage>
</organism>
<evidence type="ECO:0000256" key="1">
    <source>
        <dbReference type="ARBA" id="ARBA00006484"/>
    </source>
</evidence>
<evidence type="ECO:0000313" key="5">
    <source>
        <dbReference type="Proteomes" id="UP000800094"/>
    </source>
</evidence>
<dbReference type="PANTHER" id="PTHR24320:SF281">
    <property type="entry name" value="SHORT CHAIN DEHYDROGENASE_REDUCTASE FAMILY PROTEIN (AFU_ORTHOLOGUE AFUA_5G14310)"/>
    <property type="match status" value="1"/>
</dbReference>
<dbReference type="OrthoDB" id="191139at2759"/>
<proteinExistence type="inferred from homology"/>
<dbReference type="Proteomes" id="UP000800094">
    <property type="component" value="Unassembled WGS sequence"/>
</dbReference>
<dbReference type="AlphaFoldDB" id="A0A6A6IMJ8"/>
<dbReference type="PANTHER" id="PTHR24320">
    <property type="entry name" value="RETINOL DEHYDROGENASE"/>
    <property type="match status" value="1"/>
</dbReference>
<evidence type="ECO:0000313" key="4">
    <source>
        <dbReference type="EMBL" id="KAF2251318.1"/>
    </source>
</evidence>
<dbReference type="PRINTS" id="PR00081">
    <property type="entry name" value="GDHRDH"/>
</dbReference>
<sequence length="333" mass="36755">MAHLPVTVLSFRFPSTRTDVKDGGIGHVDPDNLDGRVAVVTGGALGIGYEISRALALAGVKVIMVNRKEEQGSKAISDNKKEKEDAQVERKEAMQLRQPQGGEGGFLRPALLAGPSRLPHSVRRHQHQFYSEDADGIDRHFGVNYLGHYYMDTSPKPRVVFLSSEMHRFAPPNVNFGSLEEINDKYMDGTRLYARTKLAMILCAKFGLRDRVIKPNGDKIYALAVHPGAVNTAMQQQWKDAYPGITGKLLSNAMLFAGRDVEQGSFSALWAATSPEIEEKDMNGWYFNDPGQPGKETSQASDPALGAALWDLSERLVKGKLGEDALLDWNKEE</sequence>
<dbReference type="SUPFAM" id="SSF51735">
    <property type="entry name" value="NAD(P)-binding Rossmann-fold domains"/>
    <property type="match status" value="1"/>
</dbReference>
<keyword evidence="2" id="KW-0560">Oxidoreductase</keyword>
<feature type="compositionally biased region" description="Basic and acidic residues" evidence="3">
    <location>
        <begin position="71"/>
        <end position="94"/>
    </location>
</feature>